<dbReference type="Pfam" id="PF01370">
    <property type="entry name" value="Epimerase"/>
    <property type="match status" value="1"/>
</dbReference>
<evidence type="ECO:0000313" key="4">
    <source>
        <dbReference type="EMBL" id="TMQ51196.1"/>
    </source>
</evidence>
<feature type="domain" description="NAD-dependent epimerase/dehydratase" evidence="2">
    <location>
        <begin position="3"/>
        <end position="221"/>
    </location>
</feature>
<reference evidence="4 5" key="1">
    <citation type="journal article" date="2019" name="Nat. Microbiol.">
        <title>Mediterranean grassland soil C-N compound turnover is dependent on rainfall and depth, and is mediated by genomically divergent microorganisms.</title>
        <authorList>
            <person name="Diamond S."/>
            <person name="Andeer P.F."/>
            <person name="Li Z."/>
            <person name="Crits-Christoph A."/>
            <person name="Burstein D."/>
            <person name="Anantharaman K."/>
            <person name="Lane K.R."/>
            <person name="Thomas B.C."/>
            <person name="Pan C."/>
            <person name="Northen T.R."/>
            <person name="Banfield J.F."/>
        </authorList>
    </citation>
    <scope>NUCLEOTIDE SEQUENCE [LARGE SCALE GENOMIC DNA]</scope>
    <source>
        <strain evidence="4">WS_3</strain>
    </source>
</reference>
<dbReference type="PANTHER" id="PTHR11092:SF0">
    <property type="entry name" value="EPIMERASE FAMILY PROTEIN SDR39U1"/>
    <property type="match status" value="1"/>
</dbReference>
<dbReference type="InterPro" id="IPR036291">
    <property type="entry name" value="NAD(P)-bd_dom_sf"/>
</dbReference>
<sequence length="308" mass="32802">MRVLVTGSSGLIGGTLVPALVGDGHEVLRLVRRPPRDRAEIAWDPAARSIDARALEGLDAVFHLAGESLAGGRWTRDRKARIRTSRVEATRLLAGALAGLERPPRVLVSVSAIGYYGNRGDESLTEESPPGTGFLAELARDWEAAASPAAARGVRVVHPRLGLVLSSRGGALARLLVPFRLGLGGPIAEGRAWWSWIAIDDVVAVMRFALGRESVRGPVNVAAPEPVRQGDFTRALGGALRRPTPFRVPSFALRGLLGEMADEMLLSSARVLPARLVAAGFRFRFPELGEALRHVLRAAPSARAAGVP</sequence>
<dbReference type="EMBL" id="VBOT01000078">
    <property type="protein sequence ID" value="TMQ51196.1"/>
    <property type="molecule type" value="Genomic_DNA"/>
</dbReference>
<dbReference type="AlphaFoldDB" id="A0A538SIK0"/>
<accession>A0A538SIK0</accession>
<gene>
    <name evidence="4" type="ORF">E6K73_06420</name>
</gene>
<dbReference type="Proteomes" id="UP000320184">
    <property type="component" value="Unassembled WGS sequence"/>
</dbReference>
<dbReference type="Pfam" id="PF08338">
    <property type="entry name" value="DUF1731"/>
    <property type="match status" value="1"/>
</dbReference>
<dbReference type="SUPFAM" id="SSF51735">
    <property type="entry name" value="NAD(P)-binding Rossmann-fold domains"/>
    <property type="match status" value="1"/>
</dbReference>
<evidence type="ECO:0000256" key="1">
    <source>
        <dbReference type="ARBA" id="ARBA00009353"/>
    </source>
</evidence>
<comment type="caution">
    <text evidence="4">The sequence shown here is derived from an EMBL/GenBank/DDBJ whole genome shotgun (WGS) entry which is preliminary data.</text>
</comment>
<name>A0A538SIK0_UNCEI</name>
<organism evidence="4 5">
    <name type="scientific">Eiseniibacteriota bacterium</name>
    <dbReference type="NCBI Taxonomy" id="2212470"/>
    <lineage>
        <taxon>Bacteria</taxon>
        <taxon>Candidatus Eiseniibacteriota</taxon>
    </lineage>
</organism>
<evidence type="ECO:0000313" key="5">
    <source>
        <dbReference type="Proteomes" id="UP000320184"/>
    </source>
</evidence>
<dbReference type="InterPro" id="IPR010099">
    <property type="entry name" value="SDR39U1"/>
</dbReference>
<dbReference type="NCBIfam" id="TIGR01777">
    <property type="entry name" value="yfcH"/>
    <property type="match status" value="1"/>
</dbReference>
<dbReference type="PANTHER" id="PTHR11092">
    <property type="entry name" value="SUGAR NUCLEOTIDE EPIMERASE RELATED"/>
    <property type="match status" value="1"/>
</dbReference>
<protein>
    <submittedName>
        <fullName evidence="4">TIGR01777 family protein</fullName>
    </submittedName>
</protein>
<dbReference type="InterPro" id="IPR001509">
    <property type="entry name" value="Epimerase_deHydtase"/>
</dbReference>
<comment type="similarity">
    <text evidence="1">Belongs to the NAD(P)-dependent epimerase/dehydratase family. SDR39U1 subfamily.</text>
</comment>
<feature type="domain" description="DUF1731" evidence="3">
    <location>
        <begin position="248"/>
        <end position="295"/>
    </location>
</feature>
<proteinExistence type="inferred from homology"/>
<dbReference type="InterPro" id="IPR013549">
    <property type="entry name" value="DUF1731"/>
</dbReference>
<evidence type="ECO:0000259" key="2">
    <source>
        <dbReference type="Pfam" id="PF01370"/>
    </source>
</evidence>
<dbReference type="CDD" id="cd05242">
    <property type="entry name" value="SDR_a8"/>
    <property type="match status" value="1"/>
</dbReference>
<dbReference type="Gene3D" id="3.40.50.720">
    <property type="entry name" value="NAD(P)-binding Rossmann-like Domain"/>
    <property type="match status" value="1"/>
</dbReference>
<evidence type="ECO:0000259" key="3">
    <source>
        <dbReference type="Pfam" id="PF08338"/>
    </source>
</evidence>